<keyword evidence="4 5" id="KW-0949">S-adenosyl-L-methionine</keyword>
<dbReference type="OrthoDB" id="9801538at2"/>
<evidence type="ECO:0000256" key="3">
    <source>
        <dbReference type="ARBA" id="ARBA00022688"/>
    </source>
</evidence>
<dbReference type="Pfam" id="PF13489">
    <property type="entry name" value="Methyltransf_23"/>
    <property type="match status" value="1"/>
</dbReference>
<comment type="pathway">
    <text evidence="5">Cofactor biosynthesis; ubiquinone biosynthesis.</text>
</comment>
<dbReference type="InterPro" id="IPR029063">
    <property type="entry name" value="SAM-dependent_MTases_sf"/>
</dbReference>
<proteinExistence type="inferred from homology"/>
<accession>A0A451D9J3</accession>
<dbReference type="InterPro" id="IPR010233">
    <property type="entry name" value="UbiG_MeTrfase"/>
</dbReference>
<feature type="binding site" evidence="5">
    <location>
        <position position="129"/>
    </location>
    <ligand>
        <name>S-adenosyl-L-methionine</name>
        <dbReference type="ChEBI" id="CHEBI:59789"/>
    </ligand>
</feature>
<feature type="binding site" evidence="5">
    <location>
        <position position="85"/>
    </location>
    <ligand>
        <name>S-adenosyl-L-methionine</name>
        <dbReference type="ChEBI" id="CHEBI:59789"/>
    </ligand>
</feature>
<keyword evidence="2 5" id="KW-0808">Transferase</keyword>
<keyword evidence="6" id="KW-0830">Ubiquinone</keyword>
<feature type="binding site" evidence="5">
    <location>
        <position position="64"/>
    </location>
    <ligand>
        <name>S-adenosyl-L-methionine</name>
        <dbReference type="ChEBI" id="CHEBI:59789"/>
    </ligand>
</feature>
<dbReference type="RefSeq" id="WP_157988329.1">
    <property type="nucleotide sequence ID" value="NZ_LR217715.1"/>
</dbReference>
<dbReference type="Proteomes" id="UP000294368">
    <property type="component" value="Chromosome"/>
</dbReference>
<reference evidence="6 7" key="1">
    <citation type="submission" date="2019-02" db="EMBL/GenBank/DDBJ databases">
        <authorList>
            <person name="Manzano-Marin A."/>
            <person name="Manzano-Marin A."/>
        </authorList>
    </citation>
    <scope>NUCLEOTIDE SEQUENCE [LARGE SCALE GENOMIC DNA]</scope>
    <source>
        <strain evidence="6 7">ErCikochiana</strain>
    </source>
</reference>
<dbReference type="PANTHER" id="PTHR43464:SF19">
    <property type="entry name" value="UBIQUINONE BIOSYNTHESIS O-METHYLTRANSFERASE, MITOCHONDRIAL"/>
    <property type="match status" value="1"/>
</dbReference>
<comment type="catalytic activity">
    <reaction evidence="5">
        <text>a 3-demethylubiquinol + S-adenosyl-L-methionine = a ubiquinol + S-adenosyl-L-homocysteine + H(+)</text>
        <dbReference type="Rhea" id="RHEA:44380"/>
        <dbReference type="Rhea" id="RHEA-COMP:9566"/>
        <dbReference type="Rhea" id="RHEA-COMP:10914"/>
        <dbReference type="ChEBI" id="CHEBI:15378"/>
        <dbReference type="ChEBI" id="CHEBI:17976"/>
        <dbReference type="ChEBI" id="CHEBI:57856"/>
        <dbReference type="ChEBI" id="CHEBI:59789"/>
        <dbReference type="ChEBI" id="CHEBI:84422"/>
        <dbReference type="EC" id="2.1.1.64"/>
    </reaction>
</comment>
<evidence type="ECO:0000256" key="5">
    <source>
        <dbReference type="HAMAP-Rule" id="MF_00472"/>
    </source>
</evidence>
<evidence type="ECO:0000256" key="1">
    <source>
        <dbReference type="ARBA" id="ARBA00022603"/>
    </source>
</evidence>
<dbReference type="GO" id="GO:0032259">
    <property type="term" value="P:methylation"/>
    <property type="evidence" value="ECO:0007669"/>
    <property type="project" value="UniProtKB-KW"/>
</dbReference>
<comment type="similarity">
    <text evidence="5">Belongs to the methyltransferase superfamily. UbiG/COQ3 family.</text>
</comment>
<dbReference type="SUPFAM" id="SSF53335">
    <property type="entry name" value="S-adenosyl-L-methionine-dependent methyltransferases"/>
    <property type="match status" value="1"/>
</dbReference>
<dbReference type="UniPathway" id="UPA00232"/>
<protein>
    <recommendedName>
        <fullName evidence="5">Ubiquinone biosynthesis O-methyltransferase</fullName>
    </recommendedName>
    <alternativeName>
        <fullName evidence="5">2-polyprenyl-6-hydroxyphenol methylase</fullName>
        <ecNumber evidence="5">2.1.1.222</ecNumber>
    </alternativeName>
    <alternativeName>
        <fullName evidence="5">3-demethylubiquinone 3-O-methyltransferase</fullName>
        <ecNumber evidence="5">2.1.1.64</ecNumber>
    </alternativeName>
</protein>
<evidence type="ECO:0000313" key="7">
    <source>
        <dbReference type="Proteomes" id="UP000294368"/>
    </source>
</evidence>
<name>A0A451D9J3_9GAMM</name>
<dbReference type="EMBL" id="LR217715">
    <property type="protein sequence ID" value="VFP82916.1"/>
    <property type="molecule type" value="Genomic_DNA"/>
</dbReference>
<dbReference type="AlphaFoldDB" id="A0A451D9J3"/>
<dbReference type="EC" id="2.1.1.64" evidence="5"/>
<feature type="binding site" evidence="5">
    <location>
        <position position="44"/>
    </location>
    <ligand>
        <name>S-adenosyl-L-methionine</name>
        <dbReference type="ChEBI" id="CHEBI:59789"/>
    </ligand>
</feature>
<sequence length="242" mass="27322">MKKEHIEGAYNVDHDEIDKFSALSSCWWNLEGQLKPLHSINAIRLGWIGRCTNGLFNKNILDVGCGGGILSESMAEEGAHVTGLDMSAELLHVARTHAQKNNMRINYIQQTVEDHVAQCAGQYEVITCMELLEHVIDPHSIICACSALIKPGGDVFFSTINRTGKSWLVAIIGAEYVLNILPRGTHSFEKFIRPSELLHWVDQTSLYAHHIIGLEYMPLRRSFQLTFDVDVNYMVHTRLHIK</sequence>
<dbReference type="HAMAP" id="MF_00472">
    <property type="entry name" value="UbiG"/>
    <property type="match status" value="1"/>
</dbReference>
<evidence type="ECO:0000256" key="2">
    <source>
        <dbReference type="ARBA" id="ARBA00022679"/>
    </source>
</evidence>
<dbReference type="EC" id="2.1.1.222" evidence="5"/>
<dbReference type="PANTHER" id="PTHR43464">
    <property type="entry name" value="METHYLTRANSFERASE"/>
    <property type="match status" value="1"/>
</dbReference>
<evidence type="ECO:0000256" key="4">
    <source>
        <dbReference type="ARBA" id="ARBA00022691"/>
    </source>
</evidence>
<dbReference type="FunFam" id="3.40.50.150:FF:000028">
    <property type="entry name" value="Ubiquinone biosynthesis O-methyltransferase"/>
    <property type="match status" value="1"/>
</dbReference>
<dbReference type="GO" id="GO:0061542">
    <property type="term" value="F:3-demethylubiquinol 3-O-methyltransferase activity"/>
    <property type="evidence" value="ECO:0007669"/>
    <property type="project" value="UniProtKB-UniRule"/>
</dbReference>
<keyword evidence="1 5" id="KW-0489">Methyltransferase</keyword>
<dbReference type="GO" id="GO:0102208">
    <property type="term" value="F:2-polyprenyl-6-hydroxyphenol methylase activity"/>
    <property type="evidence" value="ECO:0007669"/>
    <property type="project" value="UniProtKB-EC"/>
</dbReference>
<gene>
    <name evidence="5 6" type="primary">ubiG</name>
    <name evidence="6" type="ORF">ERCIKOCA2762_159</name>
</gene>
<dbReference type="NCBIfam" id="TIGR01983">
    <property type="entry name" value="UbiG"/>
    <property type="match status" value="1"/>
</dbReference>
<comment type="function">
    <text evidence="5">O-methyltransferase that catalyzes the 2 O-methylation steps in the ubiquinone biosynthetic pathway.</text>
</comment>
<dbReference type="GO" id="GO:0010420">
    <property type="term" value="F:polyprenyldihydroxybenzoate methyltransferase activity"/>
    <property type="evidence" value="ECO:0007669"/>
    <property type="project" value="InterPro"/>
</dbReference>
<comment type="catalytic activity">
    <reaction evidence="5">
        <text>a 3-(all-trans-polyprenyl)benzene-1,2-diol + S-adenosyl-L-methionine = a 2-methoxy-6-(all-trans-polyprenyl)phenol + S-adenosyl-L-homocysteine + H(+)</text>
        <dbReference type="Rhea" id="RHEA:31411"/>
        <dbReference type="Rhea" id="RHEA-COMP:9550"/>
        <dbReference type="Rhea" id="RHEA-COMP:9551"/>
        <dbReference type="ChEBI" id="CHEBI:15378"/>
        <dbReference type="ChEBI" id="CHEBI:57856"/>
        <dbReference type="ChEBI" id="CHEBI:59789"/>
        <dbReference type="ChEBI" id="CHEBI:62729"/>
        <dbReference type="ChEBI" id="CHEBI:62731"/>
        <dbReference type="EC" id="2.1.1.222"/>
    </reaction>
</comment>
<dbReference type="Gene3D" id="3.40.50.150">
    <property type="entry name" value="Vaccinia Virus protein VP39"/>
    <property type="match status" value="1"/>
</dbReference>
<organism evidence="6 7">
    <name type="scientific">Candidatus Erwinia haradaeae</name>
    <dbReference type="NCBI Taxonomy" id="1922217"/>
    <lineage>
        <taxon>Bacteria</taxon>
        <taxon>Pseudomonadati</taxon>
        <taxon>Pseudomonadota</taxon>
        <taxon>Gammaproteobacteria</taxon>
        <taxon>Enterobacterales</taxon>
        <taxon>Erwiniaceae</taxon>
        <taxon>Erwinia</taxon>
    </lineage>
</organism>
<evidence type="ECO:0000313" key="6">
    <source>
        <dbReference type="EMBL" id="VFP82916.1"/>
    </source>
</evidence>
<keyword evidence="3 5" id="KW-0831">Ubiquinone biosynthesis</keyword>
<dbReference type="CDD" id="cd02440">
    <property type="entry name" value="AdoMet_MTases"/>
    <property type="match status" value="1"/>
</dbReference>